<dbReference type="Pfam" id="PF16510">
    <property type="entry name" value="P22_portal"/>
    <property type="match status" value="1"/>
</dbReference>
<protein>
    <recommendedName>
        <fullName evidence="3">Portal protein</fullName>
    </recommendedName>
</protein>
<dbReference type="Gene3D" id="1.10.1740.160">
    <property type="match status" value="1"/>
</dbReference>
<proteinExistence type="predicted"/>
<dbReference type="EMBL" id="CP044455">
    <property type="protein sequence ID" value="QIC70765.1"/>
    <property type="molecule type" value="Genomic_DNA"/>
</dbReference>
<evidence type="ECO:0008006" key="3">
    <source>
        <dbReference type="Google" id="ProtNLM"/>
    </source>
</evidence>
<sequence>MTDQTKQLAQIHNLAKRQFDKAHCAVAEERKQCLEDRRFYSIAGAQWEGKLGAQFENKPKFEVNKVHLAVIRIINEYRNNRIGVNFISKDGIQNDDLAETCAKLYRADEQDSSAEEAYDNAFEEAVGGGFGAWRLRATYEDEDDDENDQQRIRIEPIFDADACVFFDPNAKRQDKADATYCFVLTSMTCDAYEEEYGEHPSSWDRSLITRSQFDWITVDTVYVAEYYCVEKVKEKIHIFRLIDGSEERHSEKELKDNPALREELGATGAQEVRTRTIERKLVHKYLMSGRGVIEDYGIIAGKHIPIVPVYGKRWFIDNIERCMGHVRLCKDPQRLKNMQLSKLGEISAQSSIEKPIFAPEQVEGVSHMWANDNLENYPFLLAKPLKDAAGTPVSAGPIGYTKPPNIPPAMGALLQVTEQDLTDILGNQESGDEIVSNTSGVAIEMIQNRLDMQSFIYISNFAKAVRRSGEIWLSMASELYVEDGRTMKTVGSQDEIDSIELFKPIYNEATGEVERANDLTRAKFDVTIEIGPTSSSKRSATVRALTNMLPMVADPMDQQVLSSMIMMNMEGEGVNEVRDYYRKKLLRMGVIEPTREEAQLLAQEAQNQQPDANTIYLQSEAKKNEALAVKAQADTQLTLARSEETKAKTVDVLSRLDLEEQRTLMELLSKISQNQTATVQPTQNEETQYVN</sequence>
<dbReference type="Proteomes" id="UP000503440">
    <property type="component" value="Chromosome"/>
</dbReference>
<reference evidence="1 2" key="1">
    <citation type="submission" date="2019-09" db="EMBL/GenBank/DDBJ databases">
        <title>Non-baumannii Acinetobacter spp. carrying blaNDM-1 isolated in China.</title>
        <authorList>
            <person name="Cui C."/>
            <person name="Chen C."/>
            <person name="Sun J."/>
            <person name="Liu Y."/>
        </authorList>
    </citation>
    <scope>NUCLEOTIDE SEQUENCE [LARGE SCALE GENOMIC DNA]</scope>
    <source>
        <strain evidence="1 2">B18</strain>
    </source>
</reference>
<dbReference type="RefSeq" id="WP_163146013.1">
    <property type="nucleotide sequence ID" value="NZ_CP044455.1"/>
</dbReference>
<dbReference type="AlphaFoldDB" id="A0A6C0Y4U3"/>
<dbReference type="InterPro" id="IPR032427">
    <property type="entry name" value="P22_portal"/>
</dbReference>
<evidence type="ECO:0000313" key="2">
    <source>
        <dbReference type="Proteomes" id="UP000503440"/>
    </source>
</evidence>
<name>A0A6C0Y4U3_9GAMM</name>
<organism evidence="1 2">
    <name type="scientific">Acinetobacter indicus</name>
    <dbReference type="NCBI Taxonomy" id="756892"/>
    <lineage>
        <taxon>Bacteria</taxon>
        <taxon>Pseudomonadati</taxon>
        <taxon>Pseudomonadota</taxon>
        <taxon>Gammaproteobacteria</taxon>
        <taxon>Moraxellales</taxon>
        <taxon>Moraxellaceae</taxon>
        <taxon>Acinetobacter</taxon>
    </lineage>
</organism>
<gene>
    <name evidence="1" type="ORF">FSC09_10235</name>
</gene>
<evidence type="ECO:0000313" key="1">
    <source>
        <dbReference type="EMBL" id="QIC70765.1"/>
    </source>
</evidence>
<accession>A0A6C0Y4U3</accession>
<dbReference type="Gene3D" id="6.10.280.90">
    <property type="match status" value="1"/>
</dbReference>